<protein>
    <submittedName>
        <fullName evidence="2">Uncharacterized protein</fullName>
    </submittedName>
</protein>
<accession>A0ABU6TGE3</accession>
<proteinExistence type="predicted"/>
<reference evidence="2 3" key="1">
    <citation type="journal article" date="2023" name="Plants (Basel)">
        <title>Bridging the Gap: Combining Genomics and Transcriptomics Approaches to Understand Stylosanthes scabra, an Orphan Legume from the Brazilian Caatinga.</title>
        <authorList>
            <person name="Ferreira-Neto J.R.C."/>
            <person name="da Silva M.D."/>
            <person name="Binneck E."/>
            <person name="de Melo N.F."/>
            <person name="da Silva R.H."/>
            <person name="de Melo A.L.T.M."/>
            <person name="Pandolfi V."/>
            <person name="Bustamante F.O."/>
            <person name="Brasileiro-Vidal A.C."/>
            <person name="Benko-Iseppon A.M."/>
        </authorList>
    </citation>
    <scope>NUCLEOTIDE SEQUENCE [LARGE SCALE GENOMIC DNA]</scope>
    <source>
        <tissue evidence="2">Leaves</tissue>
    </source>
</reference>
<evidence type="ECO:0000256" key="1">
    <source>
        <dbReference type="SAM" id="MobiDB-lite"/>
    </source>
</evidence>
<organism evidence="2 3">
    <name type="scientific">Stylosanthes scabra</name>
    <dbReference type="NCBI Taxonomy" id="79078"/>
    <lineage>
        <taxon>Eukaryota</taxon>
        <taxon>Viridiplantae</taxon>
        <taxon>Streptophyta</taxon>
        <taxon>Embryophyta</taxon>
        <taxon>Tracheophyta</taxon>
        <taxon>Spermatophyta</taxon>
        <taxon>Magnoliopsida</taxon>
        <taxon>eudicotyledons</taxon>
        <taxon>Gunneridae</taxon>
        <taxon>Pentapetalae</taxon>
        <taxon>rosids</taxon>
        <taxon>fabids</taxon>
        <taxon>Fabales</taxon>
        <taxon>Fabaceae</taxon>
        <taxon>Papilionoideae</taxon>
        <taxon>50 kb inversion clade</taxon>
        <taxon>dalbergioids sensu lato</taxon>
        <taxon>Dalbergieae</taxon>
        <taxon>Pterocarpus clade</taxon>
        <taxon>Stylosanthes</taxon>
    </lineage>
</organism>
<evidence type="ECO:0000313" key="3">
    <source>
        <dbReference type="Proteomes" id="UP001341840"/>
    </source>
</evidence>
<feature type="region of interest" description="Disordered" evidence="1">
    <location>
        <begin position="1"/>
        <end position="20"/>
    </location>
</feature>
<sequence length="178" mass="19860">MKTKGKKRERSLTRKKKELARDGSTNGEAVPVAIIVVEDAAALAVAGCNMLLFCARCYNRDNSCYNRGNSRGLEDAVNLAEGERLHAVVPWSLLKRWGNMLKEFQLFNMKWLYVVEMTELSLPSGLSAAISEYIGFMAIAEEAKIEELIKTDAQFSAKVVVSGESVGEIALHFYERHK</sequence>
<feature type="compositionally biased region" description="Basic residues" evidence="1">
    <location>
        <begin position="1"/>
        <end position="18"/>
    </location>
</feature>
<evidence type="ECO:0000313" key="2">
    <source>
        <dbReference type="EMBL" id="MED6147810.1"/>
    </source>
</evidence>
<name>A0ABU6TGE3_9FABA</name>
<gene>
    <name evidence="2" type="ORF">PIB30_047207</name>
</gene>
<comment type="caution">
    <text evidence="2">The sequence shown here is derived from an EMBL/GenBank/DDBJ whole genome shotgun (WGS) entry which is preliminary data.</text>
</comment>
<dbReference type="Proteomes" id="UP001341840">
    <property type="component" value="Unassembled WGS sequence"/>
</dbReference>
<keyword evidence="3" id="KW-1185">Reference proteome</keyword>
<dbReference type="EMBL" id="JASCZI010090921">
    <property type="protein sequence ID" value="MED6147810.1"/>
    <property type="molecule type" value="Genomic_DNA"/>
</dbReference>